<comment type="caution">
    <text evidence="1">The sequence shown here is derived from an EMBL/GenBank/DDBJ whole genome shotgun (WGS) entry which is preliminary data.</text>
</comment>
<evidence type="ECO:0000313" key="1">
    <source>
        <dbReference type="EMBL" id="MPM94546.1"/>
    </source>
</evidence>
<dbReference type="InterPro" id="IPR016732">
    <property type="entry name" value="UCP018688"/>
</dbReference>
<name>A0A645DYX4_9ZZZZ</name>
<sequence>MLYSHIPLINREDDMGLLGLRIAKMSYGPIKLEKKYTVLDIL</sequence>
<gene>
    <name evidence="1" type="ORF">SDC9_141692</name>
</gene>
<dbReference type="PANTHER" id="PTHR41373">
    <property type="entry name" value="DUF2156 DOMAIN-CONTAINING PROTEIN"/>
    <property type="match status" value="1"/>
</dbReference>
<dbReference type="Gene3D" id="3.40.630.30">
    <property type="match status" value="1"/>
</dbReference>
<dbReference type="EMBL" id="VSSQ01041162">
    <property type="protein sequence ID" value="MPM94546.1"/>
    <property type="molecule type" value="Genomic_DNA"/>
</dbReference>
<reference evidence="1" key="1">
    <citation type="submission" date="2019-08" db="EMBL/GenBank/DDBJ databases">
        <authorList>
            <person name="Kucharzyk K."/>
            <person name="Murdoch R.W."/>
            <person name="Higgins S."/>
            <person name="Loffler F."/>
        </authorList>
    </citation>
    <scope>NUCLEOTIDE SEQUENCE</scope>
</reference>
<dbReference type="InterPro" id="IPR016181">
    <property type="entry name" value="Acyl_CoA_acyltransferase"/>
</dbReference>
<dbReference type="AlphaFoldDB" id="A0A645DYX4"/>
<dbReference type="PANTHER" id="PTHR41373:SF1">
    <property type="entry name" value="PHOSPHATIDYLGLYCEROL LYSYLTRANSFERASE C-TERMINAL DOMAIN-CONTAINING PROTEIN"/>
    <property type="match status" value="1"/>
</dbReference>
<dbReference type="SUPFAM" id="SSF55729">
    <property type="entry name" value="Acyl-CoA N-acyltransferases (Nat)"/>
    <property type="match status" value="1"/>
</dbReference>
<accession>A0A645DYX4</accession>
<proteinExistence type="predicted"/>
<protein>
    <submittedName>
        <fullName evidence="1">Uncharacterized protein</fullName>
    </submittedName>
</protein>
<organism evidence="1">
    <name type="scientific">bioreactor metagenome</name>
    <dbReference type="NCBI Taxonomy" id="1076179"/>
    <lineage>
        <taxon>unclassified sequences</taxon>
        <taxon>metagenomes</taxon>
        <taxon>ecological metagenomes</taxon>
    </lineage>
</organism>